<feature type="compositionally biased region" description="Polar residues" evidence="1">
    <location>
        <begin position="27"/>
        <end position="39"/>
    </location>
</feature>
<feature type="compositionally biased region" description="Polar residues" evidence="1">
    <location>
        <begin position="1"/>
        <end position="12"/>
    </location>
</feature>
<reference evidence="3" key="1">
    <citation type="submission" date="2023-03" db="UniProtKB">
        <authorList>
            <consortium name="WormBaseParasite"/>
        </authorList>
    </citation>
    <scope>IDENTIFICATION</scope>
</reference>
<dbReference type="Proteomes" id="UP000036681">
    <property type="component" value="Unplaced"/>
</dbReference>
<evidence type="ECO:0000313" key="3">
    <source>
        <dbReference type="WBParaSite" id="ALUE_0000002601-mRNA-1"/>
    </source>
</evidence>
<organism evidence="2 3">
    <name type="scientific">Ascaris lumbricoides</name>
    <name type="common">Giant roundworm</name>
    <dbReference type="NCBI Taxonomy" id="6252"/>
    <lineage>
        <taxon>Eukaryota</taxon>
        <taxon>Metazoa</taxon>
        <taxon>Ecdysozoa</taxon>
        <taxon>Nematoda</taxon>
        <taxon>Chromadorea</taxon>
        <taxon>Rhabditida</taxon>
        <taxon>Spirurina</taxon>
        <taxon>Ascaridomorpha</taxon>
        <taxon>Ascaridoidea</taxon>
        <taxon>Ascarididae</taxon>
        <taxon>Ascaris</taxon>
    </lineage>
</organism>
<proteinExistence type="predicted"/>
<name>A0A9J2NRA5_ASCLU</name>
<dbReference type="WBParaSite" id="ALUE_0000002601-mRNA-1">
    <property type="protein sequence ID" value="ALUE_0000002601-mRNA-1"/>
    <property type="gene ID" value="ALUE_0000002601"/>
</dbReference>
<feature type="compositionally biased region" description="Polar residues" evidence="1">
    <location>
        <begin position="56"/>
        <end position="70"/>
    </location>
</feature>
<dbReference type="AlphaFoldDB" id="A0A9J2NRA5"/>
<sequence>MKTPTIQPTVFNLFSPKTPPTRPETKSALSKSHFRLQQKTMEREPPIRSRMHHHNIPTTNTSKCSVQQII</sequence>
<evidence type="ECO:0000313" key="2">
    <source>
        <dbReference type="Proteomes" id="UP000036681"/>
    </source>
</evidence>
<accession>A0A9J2NRA5</accession>
<feature type="region of interest" description="Disordered" evidence="1">
    <location>
        <begin position="1"/>
        <end position="70"/>
    </location>
</feature>
<evidence type="ECO:0000256" key="1">
    <source>
        <dbReference type="SAM" id="MobiDB-lite"/>
    </source>
</evidence>
<keyword evidence="2" id="KW-1185">Reference proteome</keyword>
<protein>
    <submittedName>
        <fullName evidence="3">Ovule protein</fullName>
    </submittedName>
</protein>